<dbReference type="InterPro" id="IPR007569">
    <property type="entry name" value="DUF559"/>
</dbReference>
<dbReference type="GO" id="GO:0004519">
    <property type="term" value="F:endonuclease activity"/>
    <property type="evidence" value="ECO:0007669"/>
    <property type="project" value="UniProtKB-KW"/>
</dbReference>
<evidence type="ECO:0000256" key="1">
    <source>
        <dbReference type="SAM" id="MobiDB-lite"/>
    </source>
</evidence>
<sequence>MDDGDRSALPLPQAGGGRGVGPHFRLDRPTERARELRNDPTAAEELLWSKLRKSQLAGLKFSRQMPIAGHFADFACRKAKLVVELDGSQHIEVTVADAERTRRIEAEGYRVIRFWNNDLTSNMEGVLQAILAAASPSMERGPTPQPPPARGRGSS</sequence>
<keyword evidence="3" id="KW-0540">Nuclease</keyword>
<dbReference type="PANTHER" id="PTHR38590">
    <property type="entry name" value="BLL0828 PROTEIN"/>
    <property type="match status" value="1"/>
</dbReference>
<gene>
    <name evidence="3" type="ORF">DD559_13035</name>
</gene>
<proteinExistence type="predicted"/>
<evidence type="ECO:0000259" key="2">
    <source>
        <dbReference type="Pfam" id="PF04480"/>
    </source>
</evidence>
<keyword evidence="3" id="KW-0255">Endonuclease</keyword>
<dbReference type="Gene3D" id="3.40.960.10">
    <property type="entry name" value="VSR Endonuclease"/>
    <property type="match status" value="1"/>
</dbReference>
<dbReference type="SUPFAM" id="SSF52980">
    <property type="entry name" value="Restriction endonuclease-like"/>
    <property type="match status" value="1"/>
</dbReference>
<dbReference type="Pfam" id="PF04480">
    <property type="entry name" value="DUF559"/>
    <property type="match status" value="1"/>
</dbReference>
<dbReference type="AlphaFoldDB" id="A0A2U0SFQ9"/>
<dbReference type="InterPro" id="IPR047216">
    <property type="entry name" value="Endonuclease_DUF559_bact"/>
</dbReference>
<feature type="region of interest" description="Disordered" evidence="1">
    <location>
        <begin position="134"/>
        <end position="155"/>
    </location>
</feature>
<comment type="caution">
    <text evidence="3">The sequence shown here is derived from an EMBL/GenBank/DDBJ whole genome shotgun (WGS) entry which is preliminary data.</text>
</comment>
<feature type="domain" description="DUF559" evidence="2">
    <location>
        <begin position="30"/>
        <end position="133"/>
    </location>
</feature>
<dbReference type="OrthoDB" id="9798754at2"/>
<dbReference type="Proteomes" id="UP000245890">
    <property type="component" value="Unassembled WGS sequence"/>
</dbReference>
<reference evidence="3 4" key="1">
    <citation type="submission" date="2018-05" db="EMBL/GenBank/DDBJ databases">
        <title>Description of Sphingomonas pokkalii sp nov, isolated from the rhizosphere of saline tolerant pokkali rice and its draft genome analysis.</title>
        <authorList>
            <person name="Menon R."/>
            <person name="Kumari S."/>
            <person name="Rameshkumar N."/>
        </authorList>
    </citation>
    <scope>NUCLEOTIDE SEQUENCE [LARGE SCALE GENOMIC DNA]</scope>
    <source>
        <strain evidence="3 4">L3B27</strain>
    </source>
</reference>
<evidence type="ECO:0000313" key="3">
    <source>
        <dbReference type="EMBL" id="PVX30141.1"/>
    </source>
</evidence>
<dbReference type="PANTHER" id="PTHR38590:SF1">
    <property type="entry name" value="BLL0828 PROTEIN"/>
    <property type="match status" value="1"/>
</dbReference>
<dbReference type="EMBL" id="QENQ01000001">
    <property type="protein sequence ID" value="PVX30141.1"/>
    <property type="molecule type" value="Genomic_DNA"/>
</dbReference>
<feature type="region of interest" description="Disordered" evidence="1">
    <location>
        <begin position="1"/>
        <end position="25"/>
    </location>
</feature>
<keyword evidence="3" id="KW-0378">Hydrolase</keyword>
<organism evidence="3 4">
    <name type="scientific">Sphingomonas pokkalii</name>
    <dbReference type="NCBI Taxonomy" id="2175090"/>
    <lineage>
        <taxon>Bacteria</taxon>
        <taxon>Pseudomonadati</taxon>
        <taxon>Pseudomonadota</taxon>
        <taxon>Alphaproteobacteria</taxon>
        <taxon>Sphingomonadales</taxon>
        <taxon>Sphingomonadaceae</taxon>
        <taxon>Sphingomonas</taxon>
    </lineage>
</organism>
<evidence type="ECO:0000313" key="4">
    <source>
        <dbReference type="Proteomes" id="UP000245890"/>
    </source>
</evidence>
<accession>A0A2U0SFQ9</accession>
<keyword evidence="4" id="KW-1185">Reference proteome</keyword>
<protein>
    <submittedName>
        <fullName evidence="3">Endonuclease domain-containing protein</fullName>
    </submittedName>
</protein>
<dbReference type="InterPro" id="IPR011335">
    <property type="entry name" value="Restrct_endonuc-II-like"/>
</dbReference>
<name>A0A2U0SFQ9_9SPHN</name>
<dbReference type="CDD" id="cd01038">
    <property type="entry name" value="Endonuclease_DUF559"/>
    <property type="match status" value="1"/>
</dbReference>